<dbReference type="PANTHER" id="PTHR24173:SF74">
    <property type="entry name" value="ANKYRIN REPEAT DOMAIN-CONTAINING PROTEIN 16"/>
    <property type="match status" value="1"/>
</dbReference>
<dbReference type="InParanoid" id="A0A1X7SUF8"/>
<evidence type="ECO:0000256" key="1">
    <source>
        <dbReference type="ARBA" id="ARBA00022737"/>
    </source>
</evidence>
<dbReference type="EnsemblMetazoa" id="Aqu2.1.05731_001">
    <property type="protein sequence ID" value="Aqu2.1.05731_001"/>
    <property type="gene ID" value="Aqu2.1.05731"/>
</dbReference>
<dbReference type="PANTHER" id="PTHR24173">
    <property type="entry name" value="ANKYRIN REPEAT CONTAINING"/>
    <property type="match status" value="1"/>
</dbReference>
<dbReference type="InterPro" id="IPR036770">
    <property type="entry name" value="Ankyrin_rpt-contain_sf"/>
</dbReference>
<sequence>AGYTPLILAARNGHTQLVTMLLENGRDMTASTNVNMSALDWAEQEGHSDTATILRVHS</sequence>
<organism evidence="4">
    <name type="scientific">Amphimedon queenslandica</name>
    <name type="common">Sponge</name>
    <dbReference type="NCBI Taxonomy" id="400682"/>
    <lineage>
        <taxon>Eukaryota</taxon>
        <taxon>Metazoa</taxon>
        <taxon>Porifera</taxon>
        <taxon>Demospongiae</taxon>
        <taxon>Heteroscleromorpha</taxon>
        <taxon>Haplosclerida</taxon>
        <taxon>Niphatidae</taxon>
        <taxon>Amphimedon</taxon>
    </lineage>
</organism>
<dbReference type="SUPFAM" id="SSF48403">
    <property type="entry name" value="Ankyrin repeat"/>
    <property type="match status" value="1"/>
</dbReference>
<keyword evidence="2 3" id="KW-0040">ANK repeat</keyword>
<evidence type="ECO:0000256" key="3">
    <source>
        <dbReference type="PROSITE-ProRule" id="PRU00023"/>
    </source>
</evidence>
<dbReference type="PROSITE" id="PS50088">
    <property type="entry name" value="ANK_REPEAT"/>
    <property type="match status" value="1"/>
</dbReference>
<reference evidence="4" key="1">
    <citation type="submission" date="2017-05" db="UniProtKB">
        <authorList>
            <consortium name="EnsemblMetazoa"/>
        </authorList>
    </citation>
    <scope>IDENTIFICATION</scope>
</reference>
<dbReference type="InterPro" id="IPR002110">
    <property type="entry name" value="Ankyrin_rpt"/>
</dbReference>
<name>A0A1X7SUF8_AMPQE</name>
<dbReference type="SMART" id="SM00248">
    <property type="entry name" value="ANK"/>
    <property type="match status" value="1"/>
</dbReference>
<protein>
    <submittedName>
        <fullName evidence="4">Uncharacterized protein</fullName>
    </submittedName>
</protein>
<feature type="repeat" description="ANK" evidence="3">
    <location>
        <begin position="1"/>
        <end position="33"/>
    </location>
</feature>
<evidence type="ECO:0000313" key="4">
    <source>
        <dbReference type="EnsemblMetazoa" id="Aqu2.1.05731_001"/>
    </source>
</evidence>
<keyword evidence="1" id="KW-0677">Repeat</keyword>
<dbReference type="Pfam" id="PF12796">
    <property type="entry name" value="Ank_2"/>
    <property type="match status" value="1"/>
</dbReference>
<dbReference type="PROSITE" id="PS50297">
    <property type="entry name" value="ANK_REP_REGION"/>
    <property type="match status" value="1"/>
</dbReference>
<accession>A0A1X7SUF8</accession>
<dbReference type="Gene3D" id="1.25.40.20">
    <property type="entry name" value="Ankyrin repeat-containing domain"/>
    <property type="match status" value="1"/>
</dbReference>
<dbReference type="AlphaFoldDB" id="A0A1X7SUF8"/>
<evidence type="ECO:0000256" key="2">
    <source>
        <dbReference type="ARBA" id="ARBA00023043"/>
    </source>
</evidence>
<proteinExistence type="predicted"/>